<name>A0ABN6DZZ9_9BACT</name>
<evidence type="ECO:0000256" key="4">
    <source>
        <dbReference type="ARBA" id="ARBA00023004"/>
    </source>
</evidence>
<dbReference type="Pfam" id="PF12838">
    <property type="entry name" value="Fer4_7"/>
    <property type="match status" value="1"/>
</dbReference>
<feature type="binding site" evidence="6">
    <location>
        <position position="83"/>
    </location>
    <ligand>
        <name>[4Fe-4S] cluster</name>
        <dbReference type="ChEBI" id="CHEBI:49883"/>
        <label>1</label>
    </ligand>
</feature>
<dbReference type="EC" id="7.1.1.-" evidence="6"/>
<keyword evidence="3" id="KW-0677">Repeat</keyword>
<dbReference type="InterPro" id="IPR017896">
    <property type="entry name" value="4Fe4S_Fe-S-bd"/>
</dbReference>
<sequence length="186" mass="21173">MKKDYWNKPTLGLWERLYLPEVVRGLSITGGVFFGNLWKWLTFRKGALTAYYPEETRADYSPVNRGRHVLTRRDGGEVQCVSCNMCATICPAYAIEILSRADLEHPTHPKAPERFEIDYSRCIFCGFCVEACPEDAIRMAKEVPDFPGFDRENMWATQDLLLGWQPAGDPAKKYPAPAAGREEVHP</sequence>
<keyword evidence="6" id="KW-0472">Membrane</keyword>
<comment type="catalytic activity">
    <reaction evidence="6">
        <text>a quinone + NADH + 5 H(+)(in) = a quinol + NAD(+) + 4 H(+)(out)</text>
        <dbReference type="Rhea" id="RHEA:57888"/>
        <dbReference type="ChEBI" id="CHEBI:15378"/>
        <dbReference type="ChEBI" id="CHEBI:24646"/>
        <dbReference type="ChEBI" id="CHEBI:57540"/>
        <dbReference type="ChEBI" id="CHEBI:57945"/>
        <dbReference type="ChEBI" id="CHEBI:132124"/>
    </reaction>
</comment>
<dbReference type="PANTHER" id="PTHR10849">
    <property type="entry name" value="NADH DEHYDROGENASE UBIQUINONE IRON-SULFUR PROTEIN 8, MITOCHONDRIAL"/>
    <property type="match status" value="1"/>
</dbReference>
<gene>
    <name evidence="6 8" type="primary">nuoI</name>
    <name evidence="8" type="ORF">DESUT3_27570</name>
</gene>
<keyword evidence="5 6" id="KW-0411">Iron-sulfur</keyword>
<feature type="binding site" evidence="6">
    <location>
        <position position="80"/>
    </location>
    <ligand>
        <name>[4Fe-4S] cluster</name>
        <dbReference type="ChEBI" id="CHEBI:49883"/>
        <label>1</label>
    </ligand>
</feature>
<feature type="binding site" evidence="6">
    <location>
        <position position="125"/>
    </location>
    <ligand>
        <name>[4Fe-4S] cluster</name>
        <dbReference type="ChEBI" id="CHEBI:49883"/>
        <label>2</label>
    </ligand>
</feature>
<dbReference type="Gene3D" id="3.30.70.3270">
    <property type="match status" value="1"/>
</dbReference>
<keyword evidence="2 6" id="KW-0479">Metal-binding</keyword>
<keyword evidence="1 6" id="KW-0004">4Fe-4S</keyword>
<evidence type="ECO:0000313" key="9">
    <source>
        <dbReference type="Proteomes" id="UP001319827"/>
    </source>
</evidence>
<comment type="similarity">
    <text evidence="6">Belongs to the complex I 23 kDa subunit family.</text>
</comment>
<keyword evidence="9" id="KW-1185">Reference proteome</keyword>
<proteinExistence type="inferred from homology"/>
<feature type="binding site" evidence="6">
    <location>
        <position position="132"/>
    </location>
    <ligand>
        <name>[4Fe-4S] cluster</name>
        <dbReference type="ChEBI" id="CHEBI:49883"/>
        <label>1</label>
    </ligand>
</feature>
<reference evidence="8 9" key="2">
    <citation type="journal article" date="2021" name="Int. J. Syst. Evol. Microbiol.">
        <title>Isolation and Polyphasic Characterization of Desulfuromonas versatilis sp. Nov., an Electrogenic Bacteria Capable of Versatile Metabolism Isolated from a Graphene Oxide-Reducing Enrichment Culture.</title>
        <authorList>
            <person name="Xie L."/>
            <person name="Yoshida N."/>
            <person name="Ishii S."/>
            <person name="Meng L."/>
        </authorList>
    </citation>
    <scope>NUCLEOTIDE SEQUENCE [LARGE SCALE GENOMIC DNA]</scope>
    <source>
        <strain evidence="8 9">NIT-T3</strain>
    </source>
</reference>
<feature type="domain" description="4Fe-4S ferredoxin-type" evidence="7">
    <location>
        <begin position="69"/>
        <end position="100"/>
    </location>
</feature>
<keyword evidence="6" id="KW-1278">Translocase</keyword>
<evidence type="ECO:0000256" key="3">
    <source>
        <dbReference type="ARBA" id="ARBA00022737"/>
    </source>
</evidence>
<keyword evidence="6" id="KW-0874">Quinone</keyword>
<evidence type="ECO:0000256" key="6">
    <source>
        <dbReference type="HAMAP-Rule" id="MF_01351"/>
    </source>
</evidence>
<evidence type="ECO:0000313" key="8">
    <source>
        <dbReference type="EMBL" id="BCR05688.1"/>
    </source>
</evidence>
<dbReference type="InterPro" id="IPR010226">
    <property type="entry name" value="NADH_quinone_OxRdtase_chainI"/>
</dbReference>
<evidence type="ECO:0000256" key="5">
    <source>
        <dbReference type="ARBA" id="ARBA00023014"/>
    </source>
</evidence>
<evidence type="ECO:0000256" key="2">
    <source>
        <dbReference type="ARBA" id="ARBA00022723"/>
    </source>
</evidence>
<feature type="binding site" evidence="6">
    <location>
        <position position="128"/>
    </location>
    <ligand>
        <name>[4Fe-4S] cluster</name>
        <dbReference type="ChEBI" id="CHEBI:49883"/>
        <label>2</label>
    </ligand>
</feature>
<dbReference type="PROSITE" id="PS00198">
    <property type="entry name" value="4FE4S_FER_1"/>
    <property type="match status" value="1"/>
</dbReference>
<protein>
    <recommendedName>
        <fullName evidence="6">NADH-quinone oxidoreductase subunit I</fullName>
        <ecNumber evidence="6">7.1.1.-</ecNumber>
    </recommendedName>
    <alternativeName>
        <fullName evidence="6">NADH dehydrogenase I subunit I</fullName>
    </alternativeName>
    <alternativeName>
        <fullName evidence="6">NDH-1 subunit I</fullName>
    </alternativeName>
</protein>
<feature type="binding site" evidence="6">
    <location>
        <position position="90"/>
    </location>
    <ligand>
        <name>[4Fe-4S] cluster</name>
        <dbReference type="ChEBI" id="CHEBI:49883"/>
        <label>2</label>
    </ligand>
</feature>
<keyword evidence="6" id="KW-1003">Cell membrane</keyword>
<accession>A0ABN6DZZ9</accession>
<dbReference type="PROSITE" id="PS51379">
    <property type="entry name" value="4FE4S_FER_2"/>
    <property type="match status" value="2"/>
</dbReference>
<evidence type="ECO:0000256" key="1">
    <source>
        <dbReference type="ARBA" id="ARBA00022485"/>
    </source>
</evidence>
<keyword evidence="6" id="KW-0830">Ubiquinone</keyword>
<dbReference type="HAMAP" id="MF_01351">
    <property type="entry name" value="NDH1_NuoI"/>
    <property type="match status" value="1"/>
</dbReference>
<comment type="cofactor">
    <cofactor evidence="6">
        <name>[4Fe-4S] cluster</name>
        <dbReference type="ChEBI" id="CHEBI:49883"/>
    </cofactor>
    <text evidence="6">Binds 2 [4Fe-4S] clusters per subunit.</text>
</comment>
<keyword evidence="4 6" id="KW-0408">Iron</keyword>
<feature type="domain" description="4Fe-4S ferredoxin-type" evidence="7">
    <location>
        <begin position="113"/>
        <end position="142"/>
    </location>
</feature>
<keyword evidence="6" id="KW-0520">NAD</keyword>
<feature type="binding site" evidence="6">
    <location>
        <position position="122"/>
    </location>
    <ligand>
        <name>[4Fe-4S] cluster</name>
        <dbReference type="ChEBI" id="CHEBI:49883"/>
        <label>2</label>
    </ligand>
</feature>
<reference evidence="8 9" key="1">
    <citation type="journal article" date="2016" name="C (Basel)">
        <title>Selective Growth of and Electricity Production by Marine Exoelectrogenic Bacteria in Self-Aggregated Hydrogel of Microbially Reduced Graphene Oxide.</title>
        <authorList>
            <person name="Yoshida N."/>
            <person name="Goto Y."/>
            <person name="Miyata Y."/>
        </authorList>
    </citation>
    <scope>NUCLEOTIDE SEQUENCE [LARGE SCALE GENOMIC DNA]</scope>
    <source>
        <strain evidence="8 9">NIT-T3</strain>
    </source>
</reference>
<dbReference type="Proteomes" id="UP001319827">
    <property type="component" value="Chromosome"/>
</dbReference>
<dbReference type="InterPro" id="IPR017900">
    <property type="entry name" value="4Fe4S_Fe_S_CS"/>
</dbReference>
<feature type="binding site" evidence="6">
    <location>
        <position position="86"/>
    </location>
    <ligand>
        <name>[4Fe-4S] cluster</name>
        <dbReference type="ChEBI" id="CHEBI:49883"/>
        <label>1</label>
    </ligand>
</feature>
<comment type="subcellular location">
    <subcellularLocation>
        <location evidence="6">Cell membrane</location>
        <topology evidence="6">Peripheral membrane protein</topology>
    </subcellularLocation>
</comment>
<evidence type="ECO:0000259" key="7">
    <source>
        <dbReference type="PROSITE" id="PS51379"/>
    </source>
</evidence>
<dbReference type="EMBL" id="AP024355">
    <property type="protein sequence ID" value="BCR05688.1"/>
    <property type="molecule type" value="Genomic_DNA"/>
</dbReference>
<comment type="subunit">
    <text evidence="6">NDH-1 is composed of 14 different subunits. Subunits NuoA, H, J, K, L, M, N constitute the membrane sector of the complex.</text>
</comment>
<dbReference type="RefSeq" id="WP_221249096.1">
    <property type="nucleotide sequence ID" value="NZ_AP024355.1"/>
</dbReference>
<organism evidence="8 9">
    <name type="scientific">Desulfuromonas versatilis</name>
    <dbReference type="NCBI Taxonomy" id="2802975"/>
    <lineage>
        <taxon>Bacteria</taxon>
        <taxon>Pseudomonadati</taxon>
        <taxon>Thermodesulfobacteriota</taxon>
        <taxon>Desulfuromonadia</taxon>
        <taxon>Desulfuromonadales</taxon>
        <taxon>Desulfuromonadaceae</taxon>
        <taxon>Desulfuromonas</taxon>
    </lineage>
</organism>
<comment type="function">
    <text evidence="6">NDH-1 shuttles electrons from NADH, via FMN and iron-sulfur (Fe-S) centers, to quinones in the respiratory chain. The immediate electron acceptor for the enzyme in this species is believed to be ubiquinone. Couples the redox reaction to proton translocation (for every two electrons transferred, four hydrogen ions are translocated across the cytoplasmic membrane), and thus conserves the redox energy in a proton gradient.</text>
</comment>
<dbReference type="SUPFAM" id="SSF54862">
    <property type="entry name" value="4Fe-4S ferredoxins"/>
    <property type="match status" value="1"/>
</dbReference>